<evidence type="ECO:0008006" key="3">
    <source>
        <dbReference type="Google" id="ProtNLM"/>
    </source>
</evidence>
<dbReference type="Gene3D" id="1.20.120.330">
    <property type="entry name" value="Nucleotidyltransferases domain 2"/>
    <property type="match status" value="1"/>
</dbReference>
<keyword evidence="1" id="KW-0472">Membrane</keyword>
<keyword evidence="1" id="KW-0812">Transmembrane</keyword>
<keyword evidence="1" id="KW-1133">Transmembrane helix</keyword>
<organism evidence="2">
    <name type="scientific">sediment metagenome</name>
    <dbReference type="NCBI Taxonomy" id="749907"/>
    <lineage>
        <taxon>unclassified sequences</taxon>
        <taxon>metagenomes</taxon>
        <taxon>ecological metagenomes</taxon>
    </lineage>
</organism>
<evidence type="ECO:0000256" key="1">
    <source>
        <dbReference type="SAM" id="Phobius"/>
    </source>
</evidence>
<name>D9PJC3_9ZZZZ</name>
<comment type="caution">
    <text evidence="2">The sequence shown here is derived from an EMBL/GenBank/DDBJ whole genome shotgun (WGS) entry which is preliminary data.</text>
</comment>
<dbReference type="EMBL" id="ADZX01000509">
    <property type="protein sequence ID" value="EFK96338.1"/>
    <property type="molecule type" value="Genomic_DNA"/>
</dbReference>
<reference evidence="2" key="1">
    <citation type="submission" date="2010-07" db="EMBL/GenBank/DDBJ databases">
        <authorList>
            <consortium name="CONSOLIDER consortium CSD2007-00005"/>
            <person name="Guazzaroni M.-E."/>
            <person name="Richter M."/>
            <person name="Garcia-Salamanca A."/>
            <person name="Yarza P."/>
            <person name="Ferrer M."/>
        </authorList>
    </citation>
    <scope>NUCLEOTIDE SEQUENCE</scope>
</reference>
<proteinExistence type="predicted"/>
<feature type="transmembrane region" description="Helical" evidence="1">
    <location>
        <begin position="27"/>
        <end position="51"/>
    </location>
</feature>
<gene>
    <name evidence="2" type="ORF">LDC_1632</name>
</gene>
<dbReference type="AlphaFoldDB" id="D9PJC3"/>
<reference evidence="2" key="2">
    <citation type="journal article" date="2011" name="Microb. Ecol.">
        <title>Taxonomic and Functional Metagenomic Profiling of the Microbial Community in the Anoxic Sediment of a Sub-saline Shallow Lake (Laguna de Carrizo, Central Spain).</title>
        <authorList>
            <person name="Ferrer M."/>
            <person name="Guazzaroni M.E."/>
            <person name="Richter M."/>
            <person name="Garcia-Salamanca A."/>
            <person name="Yarza P."/>
            <person name="Suarez-Suarez A."/>
            <person name="Solano J."/>
            <person name="Alcaide M."/>
            <person name="van Dillewijn P."/>
            <person name="Molina-Henares M.A."/>
            <person name="Lopez-Cortes N."/>
            <person name="Al-Ramahi Y."/>
            <person name="Guerrero C."/>
            <person name="Acosta A."/>
            <person name="de Eugenio L.I."/>
            <person name="Martinez V."/>
            <person name="Marques S."/>
            <person name="Rojo F."/>
            <person name="Santero E."/>
            <person name="Genilloud O."/>
            <person name="Perez-Perez J."/>
            <person name="Rossello-Mora R."/>
            <person name="Ramos J.L."/>
        </authorList>
    </citation>
    <scope>NUCLEOTIDE SEQUENCE</scope>
</reference>
<protein>
    <recommendedName>
        <fullName evidence="3">HEPN domain-containing protein</fullName>
    </recommendedName>
</protein>
<sequence>MYIENSNLSLETAQKLLSLESLTYKPYLWVIVSSYYAMYYIANAVLLNLGYKVGDKISHKVTSDALIVFARNKLKQDLLEEYEDIKDDALYLISSKTDSLLENLDFEREKRSKFQYQMDEKIKKSKALTSLERSKQFVFELKKLL</sequence>
<evidence type="ECO:0000313" key="2">
    <source>
        <dbReference type="EMBL" id="EFK96338.1"/>
    </source>
</evidence>
<accession>D9PJC3</accession>